<organism evidence="1 2">
    <name type="scientific">Ralstonia psammae</name>
    <dbReference type="NCBI Taxonomy" id="3058598"/>
    <lineage>
        <taxon>Bacteria</taxon>
        <taxon>Pseudomonadati</taxon>
        <taxon>Pseudomonadota</taxon>
        <taxon>Betaproteobacteria</taxon>
        <taxon>Burkholderiales</taxon>
        <taxon>Burkholderiaceae</taxon>
        <taxon>Ralstonia</taxon>
    </lineage>
</organism>
<comment type="caution">
    <text evidence="1">The sequence shown here is derived from an EMBL/GenBank/DDBJ whole genome shotgun (WGS) entry which is preliminary data.</text>
</comment>
<name>A0ABM9JU25_9RALS</name>
<sequence length="73" mass="7999">MNCLAQVKWVQGAWAASLPKPGVNVMLVVENGSPERDPAWGVLVLNEQLHAVSEFTGVRHLALQRVSRHGEDV</sequence>
<protein>
    <submittedName>
        <fullName evidence="1">Uncharacterized protein</fullName>
    </submittedName>
</protein>
<evidence type="ECO:0000313" key="2">
    <source>
        <dbReference type="Proteomes" id="UP001189813"/>
    </source>
</evidence>
<proteinExistence type="predicted"/>
<dbReference type="EMBL" id="CATZBU010000012">
    <property type="protein sequence ID" value="CAJ0804420.1"/>
    <property type="molecule type" value="Genomic_DNA"/>
</dbReference>
<gene>
    <name evidence="1" type="ORF">LMG19083_04057</name>
</gene>
<accession>A0ABM9JU25</accession>
<dbReference type="Proteomes" id="UP001189813">
    <property type="component" value="Unassembled WGS sequence"/>
</dbReference>
<evidence type="ECO:0000313" key="1">
    <source>
        <dbReference type="EMBL" id="CAJ0804420.1"/>
    </source>
</evidence>
<keyword evidence="2" id="KW-1185">Reference proteome</keyword>
<reference evidence="1 2" key="1">
    <citation type="submission" date="2023-07" db="EMBL/GenBank/DDBJ databases">
        <authorList>
            <person name="Peeters C."/>
        </authorList>
    </citation>
    <scope>NUCLEOTIDE SEQUENCE [LARGE SCALE GENOMIC DNA]</scope>
    <source>
        <strain evidence="1 2">LMG 19083</strain>
    </source>
</reference>